<proteinExistence type="predicted"/>
<organism evidence="7 8">
    <name type="scientific">Rhizoctonia solani</name>
    <dbReference type="NCBI Taxonomy" id="456999"/>
    <lineage>
        <taxon>Eukaryota</taxon>
        <taxon>Fungi</taxon>
        <taxon>Dikarya</taxon>
        <taxon>Basidiomycota</taxon>
        <taxon>Agaricomycotina</taxon>
        <taxon>Agaricomycetes</taxon>
        <taxon>Cantharellales</taxon>
        <taxon>Ceratobasidiaceae</taxon>
        <taxon>Rhizoctonia</taxon>
    </lineage>
</organism>
<gene>
    <name evidence="7" type="ORF">RDB_LOCUS148124</name>
</gene>
<dbReference type="InterPro" id="IPR059179">
    <property type="entry name" value="MLKL-like_MCAfunc"/>
</dbReference>
<dbReference type="InterPro" id="IPR020472">
    <property type="entry name" value="WD40_PAC1"/>
</dbReference>
<evidence type="ECO:0000256" key="3">
    <source>
        <dbReference type="PROSITE-ProRule" id="PRU00221"/>
    </source>
</evidence>
<evidence type="ECO:0000259" key="6">
    <source>
        <dbReference type="Pfam" id="PF24883"/>
    </source>
</evidence>
<dbReference type="PANTHER" id="PTHR19848">
    <property type="entry name" value="WD40 REPEAT PROTEIN"/>
    <property type="match status" value="1"/>
</dbReference>
<dbReference type="SMART" id="SM00320">
    <property type="entry name" value="WD40"/>
    <property type="match status" value="26"/>
</dbReference>
<feature type="repeat" description="WD" evidence="3">
    <location>
        <begin position="1272"/>
        <end position="1312"/>
    </location>
</feature>
<dbReference type="EMBL" id="CAJNJQ010004135">
    <property type="protein sequence ID" value="CAE7208581.1"/>
    <property type="molecule type" value="Genomic_DNA"/>
</dbReference>
<feature type="repeat" description="WD" evidence="3">
    <location>
        <begin position="1016"/>
        <end position="1057"/>
    </location>
</feature>
<dbReference type="SUPFAM" id="SSF50998">
    <property type="entry name" value="Quinoprotein alcohol dehydrogenase-like"/>
    <property type="match status" value="1"/>
</dbReference>
<dbReference type="InterPro" id="IPR036322">
    <property type="entry name" value="WD40_repeat_dom_sf"/>
</dbReference>
<dbReference type="CDD" id="cd00200">
    <property type="entry name" value="WD40"/>
    <property type="match status" value="4"/>
</dbReference>
<feature type="repeat" description="WD" evidence="3">
    <location>
        <begin position="2510"/>
        <end position="2551"/>
    </location>
</feature>
<feature type="repeat" description="WD" evidence="3">
    <location>
        <begin position="2850"/>
        <end position="2891"/>
    </location>
</feature>
<feature type="region of interest" description="Disordered" evidence="5">
    <location>
        <begin position="10"/>
        <end position="64"/>
    </location>
</feature>
<feature type="repeat" description="WD" evidence="3">
    <location>
        <begin position="1144"/>
        <end position="1185"/>
    </location>
</feature>
<protein>
    <recommendedName>
        <fullName evidence="6">Nephrocystin 3-like N-terminal domain-containing protein</fullName>
    </recommendedName>
</protein>
<feature type="repeat" description="WD" evidence="3">
    <location>
        <begin position="2638"/>
        <end position="2679"/>
    </location>
</feature>
<accession>A0A8H3E537</accession>
<dbReference type="InterPro" id="IPR056884">
    <property type="entry name" value="NPHP3-like_N"/>
</dbReference>
<feature type="repeat" description="WD" evidence="3">
    <location>
        <begin position="1229"/>
        <end position="1270"/>
    </location>
</feature>
<feature type="repeat" description="WD" evidence="3">
    <location>
        <begin position="2681"/>
        <end position="2722"/>
    </location>
</feature>
<dbReference type="Pfam" id="PF24883">
    <property type="entry name" value="NPHP3_N"/>
    <property type="match status" value="2"/>
</dbReference>
<sequence length="2964" mass="325521">MPFRAKIKRLAGRFKQASGSNPSHSQQPSSSPPALQAPPLTTPSPGNQTPQQSNIAATPSPVTGPTTQWTILQELASALSPVTEAFGPLKSIMDELVEYMTAKYQHEYDTLRSELQDILEELNAHFEGPKAPKMTATIKTLCKAINQELELLKTLQTESKARQYLRAGTGPDEVLGCYRRLNTSLSVQRSIESRITDLEDNEDRTDKLAKDGYLKNGLSPAVSAYYNSAQAIELKRGECTPGTRIGVLAHMNDWASMSGPGVGAVYWLNGMAGTGKTTIAYSLCTELDSKHQLAGSFFCSRLLPECRDVNRIIPSISYQLAQYSLPFRQVLCKVLEDDSDVHTRLPSVQLMSLIIEPLQEVRDSLPPNLAVVLDALDECENKESTRMILKLLLNHSVDIPVKFFVCSRPEPEIRDEMKENMGDSEYSQLVLHELDTAVVQTDIEKYLKDALDQLNPTSAQVAQLVIDAGVLFIYAATAVRYIGDSNFGRRPHARLQTVLSASGPGTKKKNEAIDELYTVILRAALEDKGIDETEREDMLLLLHTVVSLQEPLTVSALCGLLKMGSDDRVKAAIHPLWSVLHVTGATRLVTTLHASFPDYMHDKARSGAYHCDINTHHGTLARLCLNYIGTVTPIFNICGLESSFVPDSEVVDLDEKIQRAISRELVYACQYWTAHASATHGSEELFGLVQRFLSTQLLLWLEVMNLTEHIQLSMDVIRLVDEWVIDQSDNEELAELAYDAWCFTTTFASNAVCESTPHIYTSMLPSWPSHRPISREYKARHYSLPVAEGTAVDRQQLNLFATWTFPDRVEGASFSPDGERVALAVGKSIIVVDARNGRTLFDPLEGHTDRVICLDFSPDGTRIVSGSIDKTLRIWDAEAGKQVCWPFSLRSRYVNSVQYSCDGTHILSSTDEHTTIWDTVNETTKLELKLPNGMDYFIPVRYSPDGSRIVSGSLSGMVCFWDARTGELVLGLFAAQTSRIQSIEYSPDGQHVVTGSHDGTLRVWSATDGTIVLGPLVGHTASITLTTYSPDGKRIASGSDDGSICLWDAQTGNILLGPIERHTQSVCSLAYSPNGTKVLSCSGEKTVYVWNARSKQSIPTQDEGCVKSVGALACSPDGTLIVSASDNALHVWNAQTGSLVLGPLTGHIRSVTSLSYSPIGNRFASGAYDRIVCVWDAQTGAMAFEPLRGHSDSIMSVGYSPNGSSLASGSRDYTIRVWDAQNGGMILLLEGHNHWVNSVKYSPAGTYIASCSADGTIQLWDALTGSPITQPFRGHIHHVASIDFSPDGTRLVSIGYEGIRIWDTQTGDMIQALREESHGHRIVQYSPQGSSICESRGSMIYVRALEGGEVLFDPLDGHTDSINMITFTPNGTSILSGSCDKAIRVWDIQDQPARSSANRSGTHLNSPPSPSFYTLRKFVRQNMGIVDIPFKPSVRLTVWTITSTQKKHEQDELPKVIDHTPNSIHHCTPTMPFREKVKRFGVRFKRGSSLNPPQGQLDAEPSVPNAGVSPVAEHSAGIGTYHPAPSDSTIATPLAPPAQPPTLRVILEGLTTLLFPVADAFGPLKSVLSEVVECVHNYEMIAKDQQEYERLESELRTILEELRDHFTGPNSPEMTTSIANLCKEINRELDSVKALQAESSKTRRYLRAGRGPEEMKACHRRVNQYLLRISVNISLSLQHSMGNMMKELEKQVDKTGELTKDGFGQIHMARLSPAFSAYYNSAQAIELKRGECTPGTRIGVLAHMNSWASMSDSNAGSVYWLNGMAGTGKTTIAYSLCSELDSKHQLAASFFCSRLLPECRDVNRVIPSISYQLAQYSLPFRQALCKILEDDPDVHTRLPSVQFRSLIAEPLHEVRGSLPPNLVVVLDALDECENKESTRVILSVILNNADLPVKFFVCSRPEPEIRDDMNNRKGNGEHSQLILHELDTATVQTDIEKYIKTALAQLNPSSTDVAKLVEDAGILFIYAATAVRYISDRNFSRNPHARLQTVLNPSGPGMKQKNKAIDELYTVILRAALEDEGMDETERDDMLILLHTVVSLQEPLTVSALCGLLKMGSDDRVRAAIHPLWSVLHVTGTNQLVTTLHASFLDYMCDKERSGVYHCDKDMHHGTLTRVCLDCINTTTPGFNICGLETSFVPNSAVVDLDERVQRMISRELVYACQYWSTHASATRESEKLLALAQQFLSTRLLLWLEVMNLTKHTQSSMNVIRVAEEWIINRTDNDELTELAHDAWCFTMAFASNAVCESTPHIYISMLPFWPSHRPISRAYELCHKGLPMAEGTAVDRRQITLFATWSFSGVVRLATFSPNGKHIALAIGNTIVVVDAHNGRPLLDPFTGSTGVINSLTFSPDGAQIVSTSRGNLVYIWDTETGKQILGPLEVRSGLLIHSVRYTSDGIHITSGSGDESIHIWDALNGYVVLTLEPYYGAGEVKSVRHSPDNTRIVSVSHIGMICLWDAQTGELILDPFEAEESPISSVEYSPDGQHIFTGSDDGTLRVWSAIDGTMILGPFLGHTEAIISVTFSPDGKRVVSGSEDGSICIWDAQSGEILVSPIERQLNSAESLAFSPDGTTIVSCGYEKTVYVWNARSTQHAPTQVEGCTESVAALACSPDGTLIVSASGNDLHVWNAQTGDLIAGPLTGHTNLVNSLSYSPAGDQFASGSEDQTICIWDAETGAMTLDPLRAHTNSIVSVSYSPDSTSIASGSLDNTICVWDAQTGEIILLLEGHTNLIASVQYSPTGKCIASGSWDQTIRLWNPETGALLLQPLLGHTSWISSIDFSSDGTRIVSSGGDGIRVWDTQSGEMLLDRVTNSDSREPVKYSPTGGFSICSCKEKEIYVRSSEDGEVILGPLAGHTNPIVSMTFTPDGTCIVSGSQDKTIRVWNIMDPEPSSSAPLLYANWDLRQDGWVVDSRDSSNLLVWVPHDLHASLIRHRNTLLISRQGDFRLNFDGACMGSKWAHCYVNTI</sequence>
<dbReference type="PROSITE" id="PS50294">
    <property type="entry name" value="WD_REPEATS_REGION"/>
    <property type="match status" value="16"/>
</dbReference>
<reference evidence="7" key="1">
    <citation type="submission" date="2021-01" db="EMBL/GenBank/DDBJ databases">
        <authorList>
            <person name="Kaushik A."/>
        </authorList>
    </citation>
    <scope>NUCLEOTIDE SEQUENCE</scope>
    <source>
        <strain evidence="7">AG5</strain>
    </source>
</reference>
<feature type="compositionally biased region" description="Polar residues" evidence="5">
    <location>
        <begin position="46"/>
        <end position="64"/>
    </location>
</feature>
<dbReference type="PROSITE" id="PS00678">
    <property type="entry name" value="WD_REPEATS_1"/>
    <property type="match status" value="7"/>
</dbReference>
<feature type="region of interest" description="Disordered" evidence="5">
    <location>
        <begin position="1487"/>
        <end position="1536"/>
    </location>
</feature>
<dbReference type="InterPro" id="IPR027417">
    <property type="entry name" value="P-loop_NTPase"/>
</dbReference>
<dbReference type="Proteomes" id="UP000663827">
    <property type="component" value="Unassembled WGS sequence"/>
</dbReference>
<keyword evidence="2" id="KW-0677">Repeat</keyword>
<feature type="repeat" description="WD" evidence="3">
    <location>
        <begin position="973"/>
        <end position="1014"/>
    </location>
</feature>
<dbReference type="InterPro" id="IPR019775">
    <property type="entry name" value="WD40_repeat_CS"/>
</dbReference>
<evidence type="ECO:0000256" key="5">
    <source>
        <dbReference type="SAM" id="MobiDB-lite"/>
    </source>
</evidence>
<feature type="repeat" description="WD" evidence="3">
    <location>
        <begin position="844"/>
        <end position="881"/>
    </location>
</feature>
<feature type="repeat" description="WD" evidence="3">
    <location>
        <begin position="2336"/>
        <end position="2377"/>
    </location>
</feature>
<dbReference type="Gene3D" id="3.40.50.300">
    <property type="entry name" value="P-loop containing nucleotide triphosphate hydrolases"/>
    <property type="match status" value="2"/>
</dbReference>
<feature type="repeat" description="WD" evidence="3">
    <location>
        <begin position="2467"/>
        <end position="2499"/>
    </location>
</feature>
<feature type="compositionally biased region" description="Low complexity" evidence="5">
    <location>
        <begin position="18"/>
        <end position="45"/>
    </location>
</feature>
<dbReference type="SUPFAM" id="SSF50978">
    <property type="entry name" value="WD40 repeat-like"/>
    <property type="match status" value="3"/>
</dbReference>
<feature type="repeat" description="WD" evidence="3">
    <location>
        <begin position="1187"/>
        <end position="1228"/>
    </location>
</feature>
<feature type="repeat" description="WD" evidence="3">
    <location>
        <begin position="940"/>
        <end position="971"/>
    </location>
</feature>
<feature type="repeat" description="WD" evidence="3">
    <location>
        <begin position="2723"/>
        <end position="2764"/>
    </location>
</feature>
<dbReference type="InterPro" id="IPR001680">
    <property type="entry name" value="WD40_rpt"/>
</dbReference>
<dbReference type="InterPro" id="IPR015943">
    <property type="entry name" value="WD40/YVTN_repeat-like_dom_sf"/>
</dbReference>
<dbReference type="CDD" id="cd21037">
    <property type="entry name" value="MLKL_NTD"/>
    <property type="match status" value="1"/>
</dbReference>
<comment type="caution">
    <text evidence="7">The sequence shown here is derived from an EMBL/GenBank/DDBJ whole genome shotgun (WGS) entry which is preliminary data.</text>
</comment>
<feature type="domain" description="Nephrocystin 3-like N-terminal" evidence="6">
    <location>
        <begin position="1744"/>
        <end position="1900"/>
    </location>
</feature>
<dbReference type="Gene3D" id="2.130.10.10">
    <property type="entry name" value="YVTN repeat-like/Quinoprotein amine dehydrogenase"/>
    <property type="match status" value="8"/>
</dbReference>
<feature type="repeat" description="WD" evidence="3">
    <location>
        <begin position="1059"/>
        <end position="1100"/>
    </location>
</feature>
<feature type="domain" description="Nephrocystin 3-like N-terminal" evidence="6">
    <location>
        <begin position="251"/>
        <end position="408"/>
    </location>
</feature>
<dbReference type="Pfam" id="PF00400">
    <property type="entry name" value="WD40"/>
    <property type="match status" value="22"/>
</dbReference>
<feature type="coiled-coil region" evidence="4">
    <location>
        <begin position="1581"/>
        <end position="1638"/>
    </location>
</feature>
<feature type="repeat" description="WD" evidence="3">
    <location>
        <begin position="2766"/>
        <end position="2806"/>
    </location>
</feature>
<feature type="repeat" description="WD" evidence="3">
    <location>
        <begin position="1355"/>
        <end position="1396"/>
    </location>
</feature>
<evidence type="ECO:0000256" key="4">
    <source>
        <dbReference type="SAM" id="Coils"/>
    </source>
</evidence>
<dbReference type="PROSITE" id="PS50082">
    <property type="entry name" value="WD_REPEATS_2"/>
    <property type="match status" value="20"/>
</dbReference>
<feature type="repeat" description="WD" evidence="3">
    <location>
        <begin position="2387"/>
        <end position="2421"/>
    </location>
</feature>
<keyword evidence="4" id="KW-0175">Coiled coil</keyword>
<name>A0A8H3E537_9AGAM</name>
<keyword evidence="1 3" id="KW-0853">WD repeat</keyword>
<dbReference type="SUPFAM" id="SSF52540">
    <property type="entry name" value="P-loop containing nucleoside triphosphate hydrolases"/>
    <property type="match status" value="2"/>
</dbReference>
<feature type="repeat" description="WD" evidence="3">
    <location>
        <begin position="2553"/>
        <end position="2594"/>
    </location>
</feature>
<dbReference type="PANTHER" id="PTHR19848:SF8">
    <property type="entry name" value="F-BOX AND WD REPEAT DOMAIN CONTAINING 7"/>
    <property type="match status" value="1"/>
</dbReference>
<evidence type="ECO:0000256" key="1">
    <source>
        <dbReference type="ARBA" id="ARBA00022574"/>
    </source>
</evidence>
<dbReference type="SUPFAM" id="SSF50960">
    <property type="entry name" value="TolB, C-terminal domain"/>
    <property type="match status" value="1"/>
</dbReference>
<dbReference type="PRINTS" id="PR00320">
    <property type="entry name" value="GPROTEINBRPT"/>
</dbReference>
<dbReference type="InterPro" id="IPR011047">
    <property type="entry name" value="Quinoprotein_ADH-like_sf"/>
</dbReference>
<evidence type="ECO:0000313" key="8">
    <source>
        <dbReference type="Proteomes" id="UP000663827"/>
    </source>
</evidence>
<evidence type="ECO:0000256" key="2">
    <source>
        <dbReference type="ARBA" id="ARBA00022737"/>
    </source>
</evidence>
<evidence type="ECO:0000313" key="7">
    <source>
        <dbReference type="EMBL" id="CAE7208581.1"/>
    </source>
</evidence>